<gene>
    <name evidence="2" type="ORF">GDO78_005879</name>
</gene>
<accession>A0A8J6FLK5</accession>
<keyword evidence="1" id="KW-0732">Signal</keyword>
<dbReference type="Proteomes" id="UP000770717">
    <property type="component" value="Unassembled WGS sequence"/>
</dbReference>
<protein>
    <recommendedName>
        <fullName evidence="4">Secreted protein</fullName>
    </recommendedName>
</protein>
<feature type="chain" id="PRO_5035305190" description="Secreted protein" evidence="1">
    <location>
        <begin position="23"/>
        <end position="144"/>
    </location>
</feature>
<feature type="signal peptide" evidence="1">
    <location>
        <begin position="1"/>
        <end position="22"/>
    </location>
</feature>
<name>A0A8J6FLK5_ELECQ</name>
<evidence type="ECO:0008006" key="4">
    <source>
        <dbReference type="Google" id="ProtNLM"/>
    </source>
</evidence>
<keyword evidence="3" id="KW-1185">Reference proteome</keyword>
<evidence type="ECO:0000313" key="3">
    <source>
        <dbReference type="Proteomes" id="UP000770717"/>
    </source>
</evidence>
<evidence type="ECO:0000256" key="1">
    <source>
        <dbReference type="SAM" id="SignalP"/>
    </source>
</evidence>
<comment type="caution">
    <text evidence="2">The sequence shown here is derived from an EMBL/GenBank/DDBJ whole genome shotgun (WGS) entry which is preliminary data.</text>
</comment>
<sequence>MVCSAPAALLRHLLFLSRGAPAQHYRESSRDLCLLYISLGKKSFQQERIFQLIPSDTFPGHGITLISERFHTTWPYRRMTAKGCRPNSAGAVSPVQTCHRAVTSRNVAGVQRCKTPNYLLMYGENGMPPREGAGRRLVLLDQTQ</sequence>
<evidence type="ECO:0000313" key="2">
    <source>
        <dbReference type="EMBL" id="KAG9490228.1"/>
    </source>
</evidence>
<organism evidence="2 3">
    <name type="scientific">Eleutherodactylus coqui</name>
    <name type="common">Puerto Rican coqui</name>
    <dbReference type="NCBI Taxonomy" id="57060"/>
    <lineage>
        <taxon>Eukaryota</taxon>
        <taxon>Metazoa</taxon>
        <taxon>Chordata</taxon>
        <taxon>Craniata</taxon>
        <taxon>Vertebrata</taxon>
        <taxon>Euteleostomi</taxon>
        <taxon>Amphibia</taxon>
        <taxon>Batrachia</taxon>
        <taxon>Anura</taxon>
        <taxon>Neobatrachia</taxon>
        <taxon>Hyloidea</taxon>
        <taxon>Eleutherodactylidae</taxon>
        <taxon>Eleutherodactylinae</taxon>
        <taxon>Eleutherodactylus</taxon>
        <taxon>Eleutherodactylus</taxon>
    </lineage>
</organism>
<reference evidence="2" key="1">
    <citation type="thesis" date="2020" institute="ProQuest LLC" country="789 East Eisenhower Parkway, Ann Arbor, MI, USA">
        <title>Comparative Genomics and Chromosome Evolution.</title>
        <authorList>
            <person name="Mudd A.B."/>
        </authorList>
    </citation>
    <scope>NUCLEOTIDE SEQUENCE</scope>
    <source>
        <strain evidence="2">HN-11 Male</strain>
        <tissue evidence="2">Kidney and liver</tissue>
    </source>
</reference>
<dbReference type="EMBL" id="WNTK01000002">
    <property type="protein sequence ID" value="KAG9490228.1"/>
    <property type="molecule type" value="Genomic_DNA"/>
</dbReference>
<dbReference type="AlphaFoldDB" id="A0A8J6FLK5"/>
<proteinExistence type="predicted"/>